<dbReference type="PROSITE" id="PS51184">
    <property type="entry name" value="JMJC"/>
    <property type="match status" value="1"/>
</dbReference>
<evidence type="ECO:0000313" key="5">
    <source>
        <dbReference type="EMBL" id="TQF04046.1"/>
    </source>
</evidence>
<dbReference type="SUPFAM" id="SSF51197">
    <property type="entry name" value="Clavaminate synthase-like"/>
    <property type="match status" value="1"/>
</dbReference>
<dbReference type="OrthoDB" id="9764016at2"/>
<dbReference type="GO" id="GO:0032453">
    <property type="term" value="F:histone H3K4 demethylase activity"/>
    <property type="evidence" value="ECO:0007669"/>
    <property type="project" value="TreeGrafter"/>
</dbReference>
<organism evidence="5 6">
    <name type="scientific">Kitasatospora acidiphila</name>
    <dbReference type="NCBI Taxonomy" id="2567942"/>
    <lineage>
        <taxon>Bacteria</taxon>
        <taxon>Bacillati</taxon>
        <taxon>Actinomycetota</taxon>
        <taxon>Actinomycetes</taxon>
        <taxon>Kitasatosporales</taxon>
        <taxon>Streptomycetaceae</taxon>
        <taxon>Kitasatospora</taxon>
    </lineage>
</organism>
<proteinExistence type="predicted"/>
<dbReference type="GO" id="GO:0051864">
    <property type="term" value="F:histone H3K36 demethylase activity"/>
    <property type="evidence" value="ECO:0007669"/>
    <property type="project" value="TreeGrafter"/>
</dbReference>
<name>A0A540W4W2_9ACTN</name>
<keyword evidence="3" id="KW-0408">Iron</keyword>
<dbReference type="Gene3D" id="2.60.120.650">
    <property type="entry name" value="Cupin"/>
    <property type="match status" value="1"/>
</dbReference>
<dbReference type="InterPro" id="IPR003347">
    <property type="entry name" value="JmjC_dom"/>
</dbReference>
<sequence>MSESMRVADVANGAEPFELARLLHPVDLADFRQEYWERKPLLVQREDRDYYAELMTLAEYDRMLSLAGGNLEHLRVVQDGKETPVSELGSGSSETALESVYARYRDGATIVMNSIQARFASMNRLTRSLGSEIGARIQVNSYLTPATSRGFAPHYDTHDVFIVQVYGSKRWQLFESPLALPLRSQPFDRSQAEPALAQEFELRAGDVLYLPRGTVHAGTATGEASLHLTVGVHPILWANVLAEAMQQLVETDVRYRAGLPMGFTNSAEIQRRLRETVAELAAELPSKLALDDAVARTITRGVAINAPVLQGHLLDLERVDEVSLETKLRRRPDLQWRLTVDEETVHLSFHGKTVRLPAHVADEVRYAAHESGAPLTAAAIPGELDEPGRLVLVRKLLSEGFLTFA</sequence>
<comment type="cofactor">
    <cofactor evidence="1">
        <name>Fe(2+)</name>
        <dbReference type="ChEBI" id="CHEBI:29033"/>
    </cofactor>
</comment>
<comment type="caution">
    <text evidence="5">The sequence shown here is derived from an EMBL/GenBank/DDBJ whole genome shotgun (WGS) entry which is preliminary data.</text>
</comment>
<dbReference type="Proteomes" id="UP000319103">
    <property type="component" value="Unassembled WGS sequence"/>
</dbReference>
<keyword evidence="2" id="KW-0479">Metal-binding</keyword>
<dbReference type="AlphaFoldDB" id="A0A540W4W2"/>
<feature type="domain" description="JmjC" evidence="4">
    <location>
        <begin position="108"/>
        <end position="249"/>
    </location>
</feature>
<dbReference type="PANTHER" id="PTHR13096">
    <property type="entry name" value="MINA53 MYC INDUCED NUCLEAR ANTIGEN"/>
    <property type="match status" value="1"/>
</dbReference>
<dbReference type="SMART" id="SM00558">
    <property type="entry name" value="JmjC"/>
    <property type="match status" value="1"/>
</dbReference>
<evidence type="ECO:0000256" key="3">
    <source>
        <dbReference type="ARBA" id="ARBA00023004"/>
    </source>
</evidence>
<evidence type="ECO:0000313" key="6">
    <source>
        <dbReference type="Proteomes" id="UP000319103"/>
    </source>
</evidence>
<dbReference type="GO" id="GO:0046872">
    <property type="term" value="F:metal ion binding"/>
    <property type="evidence" value="ECO:0007669"/>
    <property type="project" value="UniProtKB-KW"/>
</dbReference>
<evidence type="ECO:0000259" key="4">
    <source>
        <dbReference type="PROSITE" id="PS51184"/>
    </source>
</evidence>
<dbReference type="InterPro" id="IPR039994">
    <property type="entry name" value="NO66-like"/>
</dbReference>
<keyword evidence="6" id="KW-1185">Reference proteome</keyword>
<reference evidence="5 6" key="1">
    <citation type="submission" date="2019-06" db="EMBL/GenBank/DDBJ databases">
        <title>Description of Kitasatospora acidophila sp. nov. isolated from pine grove soil, and reclassification of Streptomyces novaecaesareae to Kitasatospora novaeceasareae comb. nov.</title>
        <authorList>
            <person name="Kim M.J."/>
        </authorList>
    </citation>
    <scope>NUCLEOTIDE SEQUENCE [LARGE SCALE GENOMIC DNA]</scope>
    <source>
        <strain evidence="5 6">MMS16-CNU292</strain>
    </source>
</reference>
<dbReference type="PANTHER" id="PTHR13096:SF9">
    <property type="entry name" value="BIFUNCTIONAL LYSINE-SPECIFIC DEMETHYLASE AND HISTIDYL-HYDROXYLASE"/>
    <property type="match status" value="1"/>
</dbReference>
<dbReference type="EMBL" id="VIGB01000003">
    <property type="protein sequence ID" value="TQF04046.1"/>
    <property type="molecule type" value="Genomic_DNA"/>
</dbReference>
<evidence type="ECO:0000256" key="1">
    <source>
        <dbReference type="ARBA" id="ARBA00001954"/>
    </source>
</evidence>
<dbReference type="Pfam" id="PF08007">
    <property type="entry name" value="JmjC_2"/>
    <property type="match status" value="1"/>
</dbReference>
<evidence type="ECO:0000256" key="2">
    <source>
        <dbReference type="ARBA" id="ARBA00022723"/>
    </source>
</evidence>
<accession>A0A540W4W2</accession>
<protein>
    <submittedName>
        <fullName evidence="5">Cupin</fullName>
    </submittedName>
</protein>
<gene>
    <name evidence="5" type="ORF">E6W39_19690</name>
</gene>